<reference evidence="2" key="1">
    <citation type="submission" date="2023-07" db="EMBL/GenBank/DDBJ databases">
        <title>Comparative genomics of wheat-associated soil bacteria to identify genetic determinants of phenazine resistance.</title>
        <authorList>
            <person name="Mouncey N."/>
        </authorList>
    </citation>
    <scope>NUCLEOTIDE SEQUENCE</scope>
    <source>
        <strain evidence="2">V4I22</strain>
    </source>
</reference>
<organism evidence="2 3">
    <name type="scientific">Streptomyces canus</name>
    <dbReference type="NCBI Taxonomy" id="58343"/>
    <lineage>
        <taxon>Bacteria</taxon>
        <taxon>Bacillati</taxon>
        <taxon>Actinomycetota</taxon>
        <taxon>Actinomycetes</taxon>
        <taxon>Kitasatosporales</taxon>
        <taxon>Streptomycetaceae</taxon>
        <taxon>Streptomyces</taxon>
        <taxon>Streptomyces aurantiacus group</taxon>
    </lineage>
</organism>
<dbReference type="AlphaFoldDB" id="A0AAW8FIM4"/>
<evidence type="ECO:0000313" key="3">
    <source>
        <dbReference type="Proteomes" id="UP001234216"/>
    </source>
</evidence>
<dbReference type="EMBL" id="JAUSZV010000005">
    <property type="protein sequence ID" value="MDQ0909135.1"/>
    <property type="molecule type" value="Genomic_DNA"/>
</dbReference>
<accession>A0AAW8FIM4</accession>
<gene>
    <name evidence="2" type="ORF">QFZ22_005120</name>
</gene>
<comment type="caution">
    <text evidence="2">The sequence shown here is derived from an EMBL/GenBank/DDBJ whole genome shotgun (WGS) entry which is preliminary data.</text>
</comment>
<name>A0AAW8FIM4_9ACTN</name>
<evidence type="ECO:0000313" key="2">
    <source>
        <dbReference type="EMBL" id="MDQ0909135.1"/>
    </source>
</evidence>
<proteinExistence type="predicted"/>
<evidence type="ECO:0000256" key="1">
    <source>
        <dbReference type="SAM" id="MobiDB-lite"/>
    </source>
</evidence>
<sequence>MEKLDAVPSNHSPHFAPDLPTVAPGVRTLVSGAPAYLVQNGVAC</sequence>
<protein>
    <submittedName>
        <fullName evidence="2">Uncharacterized protein</fullName>
    </submittedName>
</protein>
<feature type="region of interest" description="Disordered" evidence="1">
    <location>
        <begin position="1"/>
        <end position="20"/>
    </location>
</feature>
<dbReference type="Proteomes" id="UP001234216">
    <property type="component" value="Unassembled WGS sequence"/>
</dbReference>